<dbReference type="AlphaFoldDB" id="A0A094ITB7"/>
<evidence type="ECO:0000259" key="27">
    <source>
        <dbReference type="Pfam" id="PF00912"/>
    </source>
</evidence>
<feature type="domain" description="Penicillin-binding protein transpeptidase" evidence="26">
    <location>
        <begin position="418"/>
        <end position="650"/>
    </location>
</feature>
<keyword evidence="9" id="KW-0645">Protease</keyword>
<keyword evidence="18 23" id="KW-0961">Cell wall biogenesis/degradation</keyword>
<dbReference type="NCBIfam" id="TIGR02071">
    <property type="entry name" value="PBP_1b"/>
    <property type="match status" value="1"/>
</dbReference>
<dbReference type="GO" id="GO:0009252">
    <property type="term" value="P:peptidoglycan biosynthetic process"/>
    <property type="evidence" value="ECO:0007669"/>
    <property type="project" value="UniProtKB-UniRule"/>
</dbReference>
<dbReference type="InterPro" id="IPR001264">
    <property type="entry name" value="Glyco_trans_51"/>
</dbReference>
<keyword evidence="8" id="KW-0121">Carboxypeptidase</keyword>
<dbReference type="RefSeq" id="WP_034776291.1">
    <property type="nucleotide sequence ID" value="NZ_JPER01000005.1"/>
</dbReference>
<keyword evidence="7" id="KW-1003">Cell membrane</keyword>
<dbReference type="SUPFAM" id="SSF56601">
    <property type="entry name" value="beta-lactamase/transpeptidase-like"/>
    <property type="match status" value="1"/>
</dbReference>
<keyword evidence="17" id="KW-0511">Multifunctional enzyme</keyword>
<dbReference type="InterPro" id="IPR012338">
    <property type="entry name" value="Beta-lactam/transpept-like"/>
</dbReference>
<dbReference type="InterPro" id="IPR036950">
    <property type="entry name" value="PBP_transglycosylase"/>
</dbReference>
<comment type="similarity">
    <text evidence="5 23">In the N-terminal section; belongs to the glycosyltransferase 51 family.</text>
</comment>
<dbReference type="InterPro" id="IPR023346">
    <property type="entry name" value="Lysozyme-like_dom_sf"/>
</dbReference>
<keyword evidence="10 23" id="KW-0328">Glycosyltransferase</keyword>
<evidence type="ECO:0000256" key="18">
    <source>
        <dbReference type="ARBA" id="ARBA00023316"/>
    </source>
</evidence>
<evidence type="ECO:0000256" key="13">
    <source>
        <dbReference type="ARBA" id="ARBA00022960"/>
    </source>
</evidence>
<accession>A0A094ITB7</accession>
<evidence type="ECO:0000256" key="2">
    <source>
        <dbReference type="ARBA" id="ARBA00004236"/>
    </source>
</evidence>
<comment type="catalytic activity">
    <reaction evidence="21">
        <text>[GlcNAc-(1-&gt;4)-Mur2Ac(oyl-L-Ala-gamma-D-Glu-L-Lys-D-Ala-D-Ala)](n)-di-trans,octa-cis-undecaprenyl diphosphate + beta-D-GlcNAc-(1-&gt;4)-Mur2Ac(oyl-L-Ala-gamma-D-Glu-L-Lys-D-Ala-D-Ala)-di-trans,octa-cis-undecaprenyl diphosphate = [GlcNAc-(1-&gt;4)-Mur2Ac(oyl-L-Ala-gamma-D-Glu-L-Lys-D-Ala-D-Ala)](n+1)-di-trans,octa-cis-undecaprenyl diphosphate + di-trans,octa-cis-undecaprenyl diphosphate + H(+)</text>
        <dbReference type="Rhea" id="RHEA:23708"/>
        <dbReference type="Rhea" id="RHEA-COMP:9602"/>
        <dbReference type="Rhea" id="RHEA-COMP:9603"/>
        <dbReference type="ChEBI" id="CHEBI:15378"/>
        <dbReference type="ChEBI" id="CHEBI:58405"/>
        <dbReference type="ChEBI" id="CHEBI:60033"/>
        <dbReference type="ChEBI" id="CHEBI:78435"/>
        <dbReference type="EC" id="2.4.99.28"/>
    </reaction>
</comment>
<evidence type="ECO:0000256" key="24">
    <source>
        <dbReference type="PIRSR" id="PIRSR002799-1"/>
    </source>
</evidence>
<comment type="subcellular location">
    <subcellularLocation>
        <location evidence="2">Cell membrane</location>
    </subcellularLocation>
</comment>
<dbReference type="PIRSF" id="PIRSF002799">
    <property type="entry name" value="PBP_1b"/>
    <property type="match status" value="1"/>
</dbReference>
<dbReference type="GO" id="GO:0006508">
    <property type="term" value="P:proteolysis"/>
    <property type="evidence" value="ECO:0007669"/>
    <property type="project" value="UniProtKB-KW"/>
</dbReference>
<feature type="domain" description="Bifunctional transglycosylase second" evidence="28">
    <location>
        <begin position="60"/>
        <end position="144"/>
    </location>
</feature>
<evidence type="ECO:0000256" key="10">
    <source>
        <dbReference type="ARBA" id="ARBA00022676"/>
    </source>
</evidence>
<dbReference type="Gene3D" id="3.30.2060.10">
    <property type="entry name" value="Penicillin-binding protein 1b domain"/>
    <property type="match status" value="1"/>
</dbReference>
<dbReference type="eggNOG" id="COG0744">
    <property type="taxonomic scope" value="Bacteria"/>
</dbReference>
<keyword evidence="25" id="KW-1133">Transmembrane helix</keyword>
<name>A0A094ITB7_9GAMM</name>
<evidence type="ECO:0000256" key="20">
    <source>
        <dbReference type="ARBA" id="ARBA00034000"/>
    </source>
</evidence>
<dbReference type="PANTHER" id="PTHR32282:SF11">
    <property type="entry name" value="PENICILLIN-BINDING PROTEIN 1B"/>
    <property type="match status" value="1"/>
</dbReference>
<keyword evidence="30" id="KW-1185">Reference proteome</keyword>
<keyword evidence="11 23" id="KW-0808">Transferase</keyword>
<dbReference type="Gene3D" id="3.40.710.10">
    <property type="entry name" value="DD-peptidase/beta-lactamase superfamily"/>
    <property type="match status" value="1"/>
</dbReference>
<dbReference type="EMBL" id="JPER01000005">
    <property type="protein sequence ID" value="KFZ30357.1"/>
    <property type="molecule type" value="Genomic_DNA"/>
</dbReference>
<evidence type="ECO:0000313" key="29">
    <source>
        <dbReference type="EMBL" id="KFZ30357.1"/>
    </source>
</evidence>
<dbReference type="GO" id="GO:0008658">
    <property type="term" value="F:penicillin binding"/>
    <property type="evidence" value="ECO:0007669"/>
    <property type="project" value="UniProtKB-UniRule"/>
</dbReference>
<reference evidence="29 30" key="1">
    <citation type="submission" date="2014-06" db="EMBL/GenBank/DDBJ databases">
        <title>The draft genome sequence of Idiomarina salinarum ISL-52.</title>
        <authorList>
            <person name="Du J."/>
            <person name="Shao Z."/>
        </authorList>
    </citation>
    <scope>NUCLEOTIDE SEQUENCE [LARGE SCALE GENOMIC DNA]</scope>
    <source>
        <strain evidence="29 30">ISL-52</strain>
    </source>
</reference>
<dbReference type="GO" id="GO:0008360">
    <property type="term" value="P:regulation of cell shape"/>
    <property type="evidence" value="ECO:0007669"/>
    <property type="project" value="UniProtKB-UniRule"/>
</dbReference>
<evidence type="ECO:0000256" key="21">
    <source>
        <dbReference type="ARBA" id="ARBA00049902"/>
    </source>
</evidence>
<keyword evidence="14 23" id="KW-0573">Peptidoglycan synthesis</keyword>
<comment type="similarity">
    <text evidence="4 23">In the C-terminal section; belongs to the transpeptidase family.</text>
</comment>
<dbReference type="Pfam" id="PF00912">
    <property type="entry name" value="Transgly"/>
    <property type="match status" value="1"/>
</dbReference>
<evidence type="ECO:0000256" key="9">
    <source>
        <dbReference type="ARBA" id="ARBA00022670"/>
    </source>
</evidence>
<feature type="domain" description="Glycosyl transferase family 51" evidence="27">
    <location>
        <begin position="156"/>
        <end position="328"/>
    </location>
</feature>
<dbReference type="InterPro" id="IPR028166">
    <property type="entry name" value="UB2H"/>
</dbReference>
<evidence type="ECO:0000256" key="3">
    <source>
        <dbReference type="ARBA" id="ARBA00004752"/>
    </source>
</evidence>
<evidence type="ECO:0000256" key="12">
    <source>
        <dbReference type="ARBA" id="ARBA00022801"/>
    </source>
</evidence>
<dbReference type="Gene3D" id="1.10.3810.10">
    <property type="entry name" value="Biosynthetic peptidoglycan transglycosylase-like"/>
    <property type="match status" value="1"/>
</dbReference>
<keyword evidence="16" id="KW-0046">Antibiotic resistance</keyword>
<dbReference type="InterPro" id="IPR001460">
    <property type="entry name" value="PCN-bd_Tpept"/>
</dbReference>
<evidence type="ECO:0000256" key="4">
    <source>
        <dbReference type="ARBA" id="ARBA00007090"/>
    </source>
</evidence>
<evidence type="ECO:0000259" key="26">
    <source>
        <dbReference type="Pfam" id="PF00905"/>
    </source>
</evidence>
<keyword evidence="15 25" id="KW-0472">Membrane</keyword>
<evidence type="ECO:0000256" key="5">
    <source>
        <dbReference type="ARBA" id="ARBA00007739"/>
    </source>
</evidence>
<dbReference type="Proteomes" id="UP000054363">
    <property type="component" value="Unassembled WGS sequence"/>
</dbReference>
<evidence type="ECO:0000259" key="28">
    <source>
        <dbReference type="Pfam" id="PF14814"/>
    </source>
</evidence>
<keyword evidence="13 23" id="KW-0133">Cell shape</keyword>
<comment type="catalytic activity">
    <reaction evidence="20">
        <text>Preferential cleavage: (Ac)2-L-Lys-D-Ala-|-D-Ala. Also transpeptidation of peptidyl-alanyl moieties that are N-acyl substituents of D-alanine.</text>
        <dbReference type="EC" id="3.4.16.4"/>
    </reaction>
</comment>
<proteinExistence type="inferred from homology"/>
<comment type="function">
    <text evidence="1 23">Cell wall formation. Synthesis of cross-linked peptidoglycan from the lipid intermediates. The enzyme has a penicillin-insensitive transglycosylase N-terminal domain (formation of linear glycan strands) and a penicillin-sensitive transpeptidase C-terminal domain (cross-linking of the peptide subunits).</text>
</comment>
<protein>
    <recommendedName>
        <fullName evidence="6 22">Penicillin-binding protein 1B</fullName>
        <shortName evidence="23">PBP-1b</shortName>
        <shortName evidence="23">PBP1b</shortName>
    </recommendedName>
    <alternativeName>
        <fullName evidence="19 23">Murein polymerase</fullName>
    </alternativeName>
</protein>
<dbReference type="PANTHER" id="PTHR32282">
    <property type="entry name" value="BINDING PROTEIN TRANSPEPTIDASE, PUTATIVE-RELATED"/>
    <property type="match status" value="1"/>
</dbReference>
<dbReference type="SUPFAM" id="SSF53955">
    <property type="entry name" value="Lysozyme-like"/>
    <property type="match status" value="1"/>
</dbReference>
<dbReference type="GO" id="GO:0009274">
    <property type="term" value="C:peptidoglycan-based cell wall"/>
    <property type="evidence" value="ECO:0007669"/>
    <property type="project" value="UniProtKB-UniRule"/>
</dbReference>
<organism evidence="29 30">
    <name type="scientific">Pseudidiomarina salinarum</name>
    <dbReference type="NCBI Taxonomy" id="435908"/>
    <lineage>
        <taxon>Bacteria</taxon>
        <taxon>Pseudomonadati</taxon>
        <taxon>Pseudomonadota</taxon>
        <taxon>Gammaproteobacteria</taxon>
        <taxon>Alteromonadales</taxon>
        <taxon>Idiomarinaceae</taxon>
        <taxon>Pseudidiomarina</taxon>
    </lineage>
</organism>
<dbReference type="GO" id="GO:0030288">
    <property type="term" value="C:outer membrane-bounded periplasmic space"/>
    <property type="evidence" value="ECO:0007669"/>
    <property type="project" value="TreeGrafter"/>
</dbReference>
<dbReference type="GO" id="GO:0071555">
    <property type="term" value="P:cell wall organization"/>
    <property type="evidence" value="ECO:0007669"/>
    <property type="project" value="UniProtKB-UniRule"/>
</dbReference>
<evidence type="ECO:0000256" key="25">
    <source>
        <dbReference type="SAM" id="Phobius"/>
    </source>
</evidence>
<dbReference type="GO" id="GO:0009002">
    <property type="term" value="F:serine-type D-Ala-D-Ala carboxypeptidase activity"/>
    <property type="evidence" value="ECO:0007669"/>
    <property type="project" value="UniProtKB-EC"/>
</dbReference>
<dbReference type="GO" id="GO:0008955">
    <property type="term" value="F:peptidoglycan glycosyltransferase activity"/>
    <property type="evidence" value="ECO:0007669"/>
    <property type="project" value="UniProtKB-UniRule"/>
</dbReference>
<evidence type="ECO:0000256" key="14">
    <source>
        <dbReference type="ARBA" id="ARBA00022984"/>
    </source>
</evidence>
<comment type="pathway">
    <text evidence="3 23">Cell wall biogenesis; peptidoglycan biosynthesis.</text>
</comment>
<feature type="active site" description="Proton donor; for transglycosylase activity" evidence="24">
    <location>
        <position position="181"/>
    </location>
</feature>
<evidence type="ECO:0000256" key="6">
    <source>
        <dbReference type="ARBA" id="ARBA00018637"/>
    </source>
</evidence>
<dbReference type="Pfam" id="PF00905">
    <property type="entry name" value="Transpeptidase"/>
    <property type="match status" value="1"/>
</dbReference>
<comment type="caution">
    <text evidence="29">The sequence shown here is derived from an EMBL/GenBank/DDBJ whole genome shotgun (WGS) entry which is preliminary data.</text>
</comment>
<dbReference type="STRING" id="435908.IDSA_09825"/>
<evidence type="ECO:0000256" key="1">
    <source>
        <dbReference type="ARBA" id="ARBA00002624"/>
    </source>
</evidence>
<dbReference type="OrthoDB" id="9766909at2"/>
<dbReference type="GO" id="GO:0005886">
    <property type="term" value="C:plasma membrane"/>
    <property type="evidence" value="ECO:0007669"/>
    <property type="project" value="UniProtKB-SubCell"/>
</dbReference>
<dbReference type="InterPro" id="IPR050396">
    <property type="entry name" value="Glycosyltr_51/Transpeptidase"/>
</dbReference>
<evidence type="ECO:0000256" key="17">
    <source>
        <dbReference type="ARBA" id="ARBA00023268"/>
    </source>
</evidence>
<sequence>MTRKRAAVFRYLFWTAMKLALLLVVVVGLYTIYLDSALTKRFSTERYQAPALVYARAMELYPGASLSLATVEAELQRLNYRPVMRLTDSGQYLRQGNSLALYRRPFDFPDGPRMAQAVKVEFSGADGIARVLSLPDGRELNRFSLEAPYLGRITGGNNEDRLLVGLERVPNLLIETLLLIEDQDFYHHSGVSVSSIGRAALANLAAMKTVQGGSTLTQQLVKNLYLTRDQTLWRKANEALMALIIDYRFSKNEILETYLNEVYFGQDGGAAIHGVGLASRHYFGKQVQELEAAEIALLIAVIKGPSYYNPRRYPERAQQRRDMILQLMFSQDLISRDGYLVALEQPLTHSPESGRGTQQLAHYLELVKQELTQLYLPMNWQREGLRVFTYLDPIAQRAAEQSLAGQIERVSKDPLLQGAVVISDHQQAGITALVGDRQPHRAGFNRARDAIRPVGSLIKPFIYGIALESPATYNLATPIADDPVKLAGPDNQIWEPKNFDNTFKGSMLLYDALAQSRNVPAVRLGMDIGLPVLVERLQQAGVSTPIAAYPSLTLGAMAVSPLTVTELYSTLASQGQYRPLQAVKAVTNHQGLSLYERPQPAAHQVFARDAAYLVTTGLQGVVNEGTGKALGARFGKDVLAGKSGTTNDYRDSWFVVFDGQQVITSWLGRDDNQPIGLTGSSGALHVVSEILATTGIRPMQRVMPASLQLQAFHPVTGVAIPEDCSEARLLPAPPQQLTEDMSCSGEPREKSWWRRIF</sequence>
<evidence type="ECO:0000256" key="8">
    <source>
        <dbReference type="ARBA" id="ARBA00022645"/>
    </source>
</evidence>
<keyword evidence="25" id="KW-0812">Transmembrane</keyword>
<evidence type="ECO:0000313" key="30">
    <source>
        <dbReference type="Proteomes" id="UP000054363"/>
    </source>
</evidence>
<feature type="transmembrane region" description="Helical" evidence="25">
    <location>
        <begin position="12"/>
        <end position="33"/>
    </location>
</feature>
<evidence type="ECO:0000256" key="22">
    <source>
        <dbReference type="NCBIfam" id="TIGR02071"/>
    </source>
</evidence>
<dbReference type="InterPro" id="IPR011813">
    <property type="entry name" value="PBP_1b"/>
</dbReference>
<dbReference type="Pfam" id="PF14814">
    <property type="entry name" value="UB2H"/>
    <property type="match status" value="1"/>
</dbReference>
<gene>
    <name evidence="29" type="ORF">IDSA_09825</name>
</gene>
<keyword evidence="12" id="KW-0378">Hydrolase</keyword>
<dbReference type="UniPathway" id="UPA00219"/>
<evidence type="ECO:0000256" key="23">
    <source>
        <dbReference type="PIRNR" id="PIRNR002799"/>
    </source>
</evidence>
<evidence type="ECO:0000256" key="15">
    <source>
        <dbReference type="ARBA" id="ARBA00023136"/>
    </source>
</evidence>
<evidence type="ECO:0000256" key="16">
    <source>
        <dbReference type="ARBA" id="ARBA00023251"/>
    </source>
</evidence>
<evidence type="ECO:0000256" key="7">
    <source>
        <dbReference type="ARBA" id="ARBA00022475"/>
    </source>
</evidence>
<evidence type="ECO:0000256" key="19">
    <source>
        <dbReference type="ARBA" id="ARBA00032454"/>
    </source>
</evidence>
<feature type="active site" description="Acyl-ester intermediate; for transpeptidase activity" evidence="24">
    <location>
        <position position="456"/>
    </location>
</feature>
<dbReference type="GO" id="GO:0046677">
    <property type="term" value="P:response to antibiotic"/>
    <property type="evidence" value="ECO:0007669"/>
    <property type="project" value="UniProtKB-UniRule"/>
</dbReference>
<evidence type="ECO:0000256" key="11">
    <source>
        <dbReference type="ARBA" id="ARBA00022679"/>
    </source>
</evidence>